<evidence type="ECO:0000313" key="2">
    <source>
        <dbReference type="EMBL" id="KAJ8395893.1"/>
    </source>
</evidence>
<comment type="caution">
    <text evidence="2">The sequence shown here is derived from an EMBL/GenBank/DDBJ whole genome shotgun (WGS) entry which is preliminary data.</text>
</comment>
<sequence length="126" mass="13978">MDPADTENFRKAIENQDALVGQHSLALQELMEALQNLIANVTRMGNQLDLVSTHLSSPENQPNPPAPAPSLFQPVHQTREPHVPVPERCAGDLGTCREFLIQCSLVFEQQPLTYTADKSMIALWGF</sequence>
<dbReference type="EMBL" id="JAINUG010000112">
    <property type="protein sequence ID" value="KAJ8395893.1"/>
    <property type="molecule type" value="Genomic_DNA"/>
</dbReference>
<protein>
    <submittedName>
        <fullName evidence="2">Uncharacterized protein</fullName>
    </submittedName>
</protein>
<name>A0AAD7WGF8_9TELE</name>
<keyword evidence="3" id="KW-1185">Reference proteome</keyword>
<reference evidence="2" key="1">
    <citation type="journal article" date="2023" name="Science">
        <title>Genome structures resolve the early diversification of teleost fishes.</title>
        <authorList>
            <person name="Parey E."/>
            <person name="Louis A."/>
            <person name="Montfort J."/>
            <person name="Bouchez O."/>
            <person name="Roques C."/>
            <person name="Iampietro C."/>
            <person name="Lluch J."/>
            <person name="Castinel A."/>
            <person name="Donnadieu C."/>
            <person name="Desvignes T."/>
            <person name="Floi Bucao C."/>
            <person name="Jouanno E."/>
            <person name="Wen M."/>
            <person name="Mejri S."/>
            <person name="Dirks R."/>
            <person name="Jansen H."/>
            <person name="Henkel C."/>
            <person name="Chen W.J."/>
            <person name="Zahm M."/>
            <person name="Cabau C."/>
            <person name="Klopp C."/>
            <person name="Thompson A.W."/>
            <person name="Robinson-Rechavi M."/>
            <person name="Braasch I."/>
            <person name="Lecointre G."/>
            <person name="Bobe J."/>
            <person name="Postlethwait J.H."/>
            <person name="Berthelot C."/>
            <person name="Roest Crollius H."/>
            <person name="Guiguen Y."/>
        </authorList>
    </citation>
    <scope>NUCLEOTIDE SEQUENCE</scope>
    <source>
        <strain evidence="2">NC1722</strain>
    </source>
</reference>
<gene>
    <name evidence="2" type="ORF">AAFF_G00027760</name>
</gene>
<feature type="region of interest" description="Disordered" evidence="1">
    <location>
        <begin position="50"/>
        <end position="83"/>
    </location>
</feature>
<evidence type="ECO:0000313" key="3">
    <source>
        <dbReference type="Proteomes" id="UP001221898"/>
    </source>
</evidence>
<accession>A0AAD7WGF8</accession>
<dbReference type="Proteomes" id="UP001221898">
    <property type="component" value="Unassembled WGS sequence"/>
</dbReference>
<dbReference type="AlphaFoldDB" id="A0AAD7WGF8"/>
<evidence type="ECO:0000256" key="1">
    <source>
        <dbReference type="SAM" id="MobiDB-lite"/>
    </source>
</evidence>
<organism evidence="2 3">
    <name type="scientific">Aldrovandia affinis</name>
    <dbReference type="NCBI Taxonomy" id="143900"/>
    <lineage>
        <taxon>Eukaryota</taxon>
        <taxon>Metazoa</taxon>
        <taxon>Chordata</taxon>
        <taxon>Craniata</taxon>
        <taxon>Vertebrata</taxon>
        <taxon>Euteleostomi</taxon>
        <taxon>Actinopterygii</taxon>
        <taxon>Neopterygii</taxon>
        <taxon>Teleostei</taxon>
        <taxon>Notacanthiformes</taxon>
        <taxon>Halosauridae</taxon>
        <taxon>Aldrovandia</taxon>
    </lineage>
</organism>
<proteinExistence type="predicted"/>